<accession>A0A9P7E5Q6</accession>
<dbReference type="AlphaFoldDB" id="A0A9P7E5Q6"/>
<keyword evidence="1" id="KW-1133">Transmembrane helix</keyword>
<name>A0A9P7E5Q6_9AGAM</name>
<gene>
    <name evidence="2" type="ORF">BJ212DRAFT_1521347</name>
</gene>
<evidence type="ECO:0000313" key="3">
    <source>
        <dbReference type="Proteomes" id="UP000807769"/>
    </source>
</evidence>
<proteinExistence type="predicted"/>
<feature type="transmembrane region" description="Helical" evidence="1">
    <location>
        <begin position="38"/>
        <end position="59"/>
    </location>
</feature>
<keyword evidence="1" id="KW-0472">Membrane</keyword>
<comment type="caution">
    <text evidence="2">The sequence shown here is derived from an EMBL/GenBank/DDBJ whole genome shotgun (WGS) entry which is preliminary data.</text>
</comment>
<dbReference type="Proteomes" id="UP000807769">
    <property type="component" value="Unassembled WGS sequence"/>
</dbReference>
<protein>
    <submittedName>
        <fullName evidence="2">Uncharacterized protein</fullName>
    </submittedName>
</protein>
<evidence type="ECO:0000313" key="2">
    <source>
        <dbReference type="EMBL" id="KAG1811840.1"/>
    </source>
</evidence>
<dbReference type="EMBL" id="JABBWG010000028">
    <property type="protein sequence ID" value="KAG1811840.1"/>
    <property type="molecule type" value="Genomic_DNA"/>
</dbReference>
<dbReference type="RefSeq" id="XP_041190261.1">
    <property type="nucleotide sequence ID" value="XM_041341702.1"/>
</dbReference>
<sequence length="108" mass="12198">MARGHTLRSQVIRSLSFTSHEAWVNLNKKSLLFFYSRLLLFAASFQFAMATAHVTLMFVQATIGFTNTTIAATKENHISLVIVDAIICSRTAFGQYMQEETHYMDSSL</sequence>
<evidence type="ECO:0000256" key="1">
    <source>
        <dbReference type="SAM" id="Phobius"/>
    </source>
</evidence>
<organism evidence="2 3">
    <name type="scientific">Suillus subaureus</name>
    <dbReference type="NCBI Taxonomy" id="48587"/>
    <lineage>
        <taxon>Eukaryota</taxon>
        <taxon>Fungi</taxon>
        <taxon>Dikarya</taxon>
        <taxon>Basidiomycota</taxon>
        <taxon>Agaricomycotina</taxon>
        <taxon>Agaricomycetes</taxon>
        <taxon>Agaricomycetidae</taxon>
        <taxon>Boletales</taxon>
        <taxon>Suillineae</taxon>
        <taxon>Suillaceae</taxon>
        <taxon>Suillus</taxon>
    </lineage>
</organism>
<dbReference type="GeneID" id="64635718"/>
<keyword evidence="3" id="KW-1185">Reference proteome</keyword>
<dbReference type="OrthoDB" id="3357408at2759"/>
<keyword evidence="1" id="KW-0812">Transmembrane</keyword>
<reference evidence="2" key="1">
    <citation type="journal article" date="2020" name="New Phytol.">
        <title>Comparative genomics reveals dynamic genome evolution in host specialist ectomycorrhizal fungi.</title>
        <authorList>
            <person name="Lofgren L.A."/>
            <person name="Nguyen N.H."/>
            <person name="Vilgalys R."/>
            <person name="Ruytinx J."/>
            <person name="Liao H.L."/>
            <person name="Branco S."/>
            <person name="Kuo A."/>
            <person name="LaButti K."/>
            <person name="Lipzen A."/>
            <person name="Andreopoulos W."/>
            <person name="Pangilinan J."/>
            <person name="Riley R."/>
            <person name="Hundley H."/>
            <person name="Na H."/>
            <person name="Barry K."/>
            <person name="Grigoriev I.V."/>
            <person name="Stajich J.E."/>
            <person name="Kennedy P.G."/>
        </authorList>
    </citation>
    <scope>NUCLEOTIDE SEQUENCE</scope>
    <source>
        <strain evidence="2">MN1</strain>
    </source>
</reference>